<name>A0A3G9G555_9CAUL</name>
<evidence type="ECO:0000256" key="3">
    <source>
        <dbReference type="SAM" id="Phobius"/>
    </source>
</evidence>
<dbReference type="AlphaFoldDB" id="A0A3G9G555"/>
<feature type="region of interest" description="Disordered" evidence="2">
    <location>
        <begin position="216"/>
        <end position="306"/>
    </location>
</feature>
<feature type="compositionally biased region" description="Basic and acidic residues" evidence="2">
    <location>
        <begin position="169"/>
        <end position="182"/>
    </location>
</feature>
<keyword evidence="3" id="KW-1133">Transmembrane helix</keyword>
<keyword evidence="3" id="KW-0812">Transmembrane</keyword>
<proteinExistence type="predicted"/>
<feature type="compositionally biased region" description="Low complexity" evidence="2">
    <location>
        <begin position="287"/>
        <end position="300"/>
    </location>
</feature>
<sequence>MPAAAGLIMDMVLMGLLLVALWYGMRLNARLKALRNGQESFIKAVAELDQAAIKAHASLRELHANADESQELLHGRILAARDLLSKLESQINRAERARRDLEEGNVTPVTRIVEPEPGPSLSVARSAQRDSWAGARGAEGRQTYAGRGRPAFEDEDEADEDLNLPLSGRLRDMNDRLSRGQRPETPSAPRPPLDEQAAVSAIGLEAINEMLRAFADPEDREPQRPARRASAETPPLRTEGRRSAPPNPSVAPNVRPDSLRLSRSRLPSALDDELFDAGQAAEPDRPAPQAAEAAPKPARPLFRRLR</sequence>
<evidence type="ECO:0000313" key="6">
    <source>
        <dbReference type="Proteomes" id="UP000278756"/>
    </source>
</evidence>
<feature type="coiled-coil region" evidence="1">
    <location>
        <begin position="77"/>
        <end position="104"/>
    </location>
</feature>
<feature type="compositionally biased region" description="Low complexity" evidence="2">
    <location>
        <begin position="255"/>
        <end position="269"/>
    </location>
</feature>
<dbReference type="RefSeq" id="WP_126420431.1">
    <property type="nucleotide sequence ID" value="NZ_AP018827.1"/>
</dbReference>
<feature type="transmembrane region" description="Helical" evidence="3">
    <location>
        <begin position="6"/>
        <end position="25"/>
    </location>
</feature>
<dbReference type="InterPro" id="IPR045531">
    <property type="entry name" value="DUF6468"/>
</dbReference>
<reference evidence="6" key="2">
    <citation type="journal article" date="2017" name="Plant Physiol. Biochem.">
        <title>Differential oxidative and antioxidative response of duckweed Lemna minor toward plant growth promoting/inhibiting bacteria.</title>
        <authorList>
            <person name="Ishizawa H."/>
            <person name="Kuroda M."/>
            <person name="Morikawa M."/>
            <person name="Ike M."/>
        </authorList>
    </citation>
    <scope>NUCLEOTIDE SEQUENCE [LARGE SCALE GENOMIC DNA]</scope>
    <source>
        <strain evidence="6">M6</strain>
    </source>
</reference>
<reference evidence="6" key="1">
    <citation type="journal article" date="2017" name="Biotechnol. Biofuels">
        <title>Evaluation of environmental bacterial communities as a factor affecting the growth of duckweed Lemna minor.</title>
        <authorList>
            <person name="Ishizawa H."/>
            <person name="Kuroda M."/>
            <person name="Morikawa M."/>
            <person name="Ike M."/>
        </authorList>
    </citation>
    <scope>NUCLEOTIDE SEQUENCE [LARGE SCALE GENOMIC DNA]</scope>
    <source>
        <strain evidence="6">M6</strain>
    </source>
</reference>
<dbReference type="Pfam" id="PF20072">
    <property type="entry name" value="DUF6468"/>
    <property type="match status" value="1"/>
</dbReference>
<evidence type="ECO:0000256" key="2">
    <source>
        <dbReference type="SAM" id="MobiDB-lite"/>
    </source>
</evidence>
<feature type="region of interest" description="Disordered" evidence="2">
    <location>
        <begin position="111"/>
        <end position="194"/>
    </location>
</feature>
<keyword evidence="1" id="KW-0175">Coiled coil</keyword>
<dbReference type="EMBL" id="AP018827">
    <property type="protein sequence ID" value="BBF80203.1"/>
    <property type="molecule type" value="Genomic_DNA"/>
</dbReference>
<evidence type="ECO:0000259" key="4">
    <source>
        <dbReference type="Pfam" id="PF20072"/>
    </source>
</evidence>
<gene>
    <name evidence="5" type="ORF">EM6_0781</name>
</gene>
<dbReference type="OrthoDB" id="7188138at2"/>
<dbReference type="Proteomes" id="UP000278756">
    <property type="component" value="Chromosome 1"/>
</dbReference>
<feature type="compositionally biased region" description="Acidic residues" evidence="2">
    <location>
        <begin position="153"/>
        <end position="162"/>
    </location>
</feature>
<evidence type="ECO:0000256" key="1">
    <source>
        <dbReference type="SAM" id="Coils"/>
    </source>
</evidence>
<accession>A0A3G9G555</accession>
<protein>
    <recommendedName>
        <fullName evidence="4">DUF6468 domain-containing protein</fullName>
    </recommendedName>
</protein>
<feature type="domain" description="DUF6468" evidence="4">
    <location>
        <begin position="34"/>
        <end position="102"/>
    </location>
</feature>
<organism evidence="5 6">
    <name type="scientific">Asticcacaulis excentricus</name>
    <dbReference type="NCBI Taxonomy" id="78587"/>
    <lineage>
        <taxon>Bacteria</taxon>
        <taxon>Pseudomonadati</taxon>
        <taxon>Pseudomonadota</taxon>
        <taxon>Alphaproteobacteria</taxon>
        <taxon>Caulobacterales</taxon>
        <taxon>Caulobacteraceae</taxon>
        <taxon>Asticcacaulis</taxon>
    </lineage>
</organism>
<evidence type="ECO:0000313" key="5">
    <source>
        <dbReference type="EMBL" id="BBF80203.1"/>
    </source>
</evidence>
<keyword evidence="3" id="KW-0472">Membrane</keyword>